<name>A0ABQ5JUG6_9EUKA</name>
<keyword evidence="3" id="KW-1185">Reference proteome</keyword>
<evidence type="ECO:0000313" key="2">
    <source>
        <dbReference type="EMBL" id="GKT15126.1"/>
    </source>
</evidence>
<dbReference type="Proteomes" id="UP001057375">
    <property type="component" value="Unassembled WGS sequence"/>
</dbReference>
<feature type="region of interest" description="Disordered" evidence="1">
    <location>
        <begin position="66"/>
        <end position="85"/>
    </location>
</feature>
<protein>
    <submittedName>
        <fullName evidence="2">Uncharacterized protein</fullName>
    </submittedName>
</protein>
<accession>A0ABQ5JUG6</accession>
<comment type="caution">
    <text evidence="2">The sequence shown here is derived from an EMBL/GenBank/DDBJ whole genome shotgun (WGS) entry which is preliminary data.</text>
</comment>
<evidence type="ECO:0000313" key="3">
    <source>
        <dbReference type="Proteomes" id="UP001057375"/>
    </source>
</evidence>
<organism evidence="2 3">
    <name type="scientific">Aduncisulcus paluster</name>
    <dbReference type="NCBI Taxonomy" id="2918883"/>
    <lineage>
        <taxon>Eukaryota</taxon>
        <taxon>Metamonada</taxon>
        <taxon>Carpediemonas-like organisms</taxon>
        <taxon>Aduncisulcus</taxon>
    </lineage>
</organism>
<dbReference type="EMBL" id="BQXS01011652">
    <property type="protein sequence ID" value="GKT15126.1"/>
    <property type="molecule type" value="Genomic_DNA"/>
</dbReference>
<sequence length="121" mass="14102">MVLPWYYQNYYHGITKIITNKTTEKVLELGDEEPSRAYPHDSGGFKRGCADPVVIESKTEAIRNKKNKKNCGRGKNEDGETRSFRGMCRRPEGGLCPMFLLHLHKRNDKRQKKYQLRKDVT</sequence>
<feature type="compositionally biased region" description="Basic and acidic residues" evidence="1">
    <location>
        <begin position="74"/>
        <end position="83"/>
    </location>
</feature>
<reference evidence="2" key="1">
    <citation type="submission" date="2022-03" db="EMBL/GenBank/DDBJ databases">
        <title>Draft genome sequence of Aduncisulcus paluster, a free-living microaerophilic Fornicata.</title>
        <authorList>
            <person name="Yuyama I."/>
            <person name="Kume K."/>
            <person name="Tamura T."/>
            <person name="Inagaki Y."/>
            <person name="Hashimoto T."/>
        </authorList>
    </citation>
    <scope>NUCLEOTIDE SEQUENCE</scope>
    <source>
        <strain evidence="2">NY0171</strain>
    </source>
</reference>
<proteinExistence type="predicted"/>
<evidence type="ECO:0000256" key="1">
    <source>
        <dbReference type="SAM" id="MobiDB-lite"/>
    </source>
</evidence>
<gene>
    <name evidence="2" type="ORF">ADUPG1_010629</name>
</gene>